<protein>
    <submittedName>
        <fullName evidence="1">Uncharacterized protein</fullName>
    </submittedName>
</protein>
<proteinExistence type="predicted"/>
<accession>X0XD21</accession>
<dbReference type="EMBL" id="BARS01043635">
    <property type="protein sequence ID" value="GAG41074.1"/>
    <property type="molecule type" value="Genomic_DNA"/>
</dbReference>
<dbReference type="AlphaFoldDB" id="X0XD21"/>
<evidence type="ECO:0000313" key="1">
    <source>
        <dbReference type="EMBL" id="GAG41074.1"/>
    </source>
</evidence>
<feature type="non-terminal residue" evidence="1">
    <location>
        <position position="1"/>
    </location>
</feature>
<reference evidence="1" key="1">
    <citation type="journal article" date="2014" name="Front. Microbiol.">
        <title>High frequency of phylogenetically diverse reductive dehalogenase-homologous genes in deep subseafloor sedimentary metagenomes.</title>
        <authorList>
            <person name="Kawai M."/>
            <person name="Futagami T."/>
            <person name="Toyoda A."/>
            <person name="Takaki Y."/>
            <person name="Nishi S."/>
            <person name="Hori S."/>
            <person name="Arai W."/>
            <person name="Tsubouchi T."/>
            <person name="Morono Y."/>
            <person name="Uchiyama I."/>
            <person name="Ito T."/>
            <person name="Fujiyama A."/>
            <person name="Inagaki F."/>
            <person name="Takami H."/>
        </authorList>
    </citation>
    <scope>NUCLEOTIDE SEQUENCE</scope>
    <source>
        <strain evidence="1">Expedition CK06-06</strain>
    </source>
</reference>
<name>X0XD21_9ZZZZ</name>
<organism evidence="1">
    <name type="scientific">marine sediment metagenome</name>
    <dbReference type="NCBI Taxonomy" id="412755"/>
    <lineage>
        <taxon>unclassified sequences</taxon>
        <taxon>metagenomes</taxon>
        <taxon>ecological metagenomes</taxon>
    </lineage>
</organism>
<sequence length="109" mass="12782">DTGQRLVSRLKHPQLILLVAKEVVDLNNKDARELIEFARMNPHISSIELRNRKKRMLDSKLKKKKIHITFIALEEEDYKKLKEISKKSKISPEKLIIKLVKNSLEKEAL</sequence>
<gene>
    <name evidence="1" type="ORF">S01H1_66026</name>
</gene>
<comment type="caution">
    <text evidence="1">The sequence shown here is derived from an EMBL/GenBank/DDBJ whole genome shotgun (WGS) entry which is preliminary data.</text>
</comment>